<dbReference type="AlphaFoldDB" id="A0A0G0IR15"/>
<dbReference type="Proteomes" id="UP000034917">
    <property type="component" value="Unassembled WGS sequence"/>
</dbReference>
<comment type="caution">
    <text evidence="2">The sequence shown here is derived from an EMBL/GenBank/DDBJ whole genome shotgun (WGS) entry which is preliminary data.</text>
</comment>
<organism evidence="2 3">
    <name type="scientific">Candidatus Roizmanbacteria bacterium GW2011_GWC2_37_13</name>
    <dbReference type="NCBI Taxonomy" id="1618486"/>
    <lineage>
        <taxon>Bacteria</taxon>
        <taxon>Candidatus Roizmaniibacteriota</taxon>
    </lineage>
</organism>
<name>A0A0G0IR15_9BACT</name>
<dbReference type="EMBL" id="LBSV01000002">
    <property type="protein sequence ID" value="KKQ26594.1"/>
    <property type="molecule type" value="Genomic_DNA"/>
</dbReference>
<feature type="transmembrane region" description="Helical" evidence="1">
    <location>
        <begin position="13"/>
        <end position="32"/>
    </location>
</feature>
<feature type="transmembrane region" description="Helical" evidence="1">
    <location>
        <begin position="80"/>
        <end position="100"/>
    </location>
</feature>
<evidence type="ECO:0000313" key="3">
    <source>
        <dbReference type="Proteomes" id="UP000034917"/>
    </source>
</evidence>
<evidence type="ECO:0000256" key="1">
    <source>
        <dbReference type="SAM" id="Phobius"/>
    </source>
</evidence>
<keyword evidence="1" id="KW-1133">Transmembrane helix</keyword>
<reference evidence="2 3" key="1">
    <citation type="journal article" date="2015" name="Nature">
        <title>rRNA introns, odd ribosomes, and small enigmatic genomes across a large radiation of phyla.</title>
        <authorList>
            <person name="Brown C.T."/>
            <person name="Hug L.A."/>
            <person name="Thomas B.C."/>
            <person name="Sharon I."/>
            <person name="Castelle C.J."/>
            <person name="Singh A."/>
            <person name="Wilkins M.J."/>
            <person name="Williams K.H."/>
            <person name="Banfield J.F."/>
        </authorList>
    </citation>
    <scope>NUCLEOTIDE SEQUENCE [LARGE SCALE GENOMIC DNA]</scope>
</reference>
<accession>A0A0G0IR15</accession>
<keyword evidence="1" id="KW-0472">Membrane</keyword>
<sequence>MGAFTILSYLNKISLLAFFITAGFLFYQVYLLKKESTPKAGKPVIPDFDENIKVDISNYSKLPPTLASAPVPIKKERKTLIIAVSALSVLTLALFFVISFRSKPSAPVDLVVNVTPSVILTKFPTPTSAPKSTLTPTSLPSLKLSPTEVVLAVVSPSPTTKTNLSPTLTVNPTSITSLPTTGVVDTSLLIFGVASFLILFSFVF</sequence>
<gene>
    <name evidence="2" type="ORF">US40_C0002G0128</name>
</gene>
<protein>
    <submittedName>
        <fullName evidence="2">Uncharacterized protein</fullName>
    </submittedName>
</protein>
<evidence type="ECO:0000313" key="2">
    <source>
        <dbReference type="EMBL" id="KKQ26594.1"/>
    </source>
</evidence>
<feature type="transmembrane region" description="Helical" evidence="1">
    <location>
        <begin position="186"/>
        <end position="203"/>
    </location>
</feature>
<keyword evidence="1" id="KW-0812">Transmembrane</keyword>
<proteinExistence type="predicted"/>